<gene>
    <name evidence="1" type="ORF">EB796_003267</name>
</gene>
<accession>A0A7J7KKC1</accession>
<dbReference type="AlphaFoldDB" id="A0A7J7KKC1"/>
<name>A0A7J7KKC1_BUGNE</name>
<dbReference type="EMBL" id="VXIV02000416">
    <property type="protein sequence ID" value="KAF6038431.1"/>
    <property type="molecule type" value="Genomic_DNA"/>
</dbReference>
<protein>
    <submittedName>
        <fullName evidence="1">Uncharacterized protein</fullName>
    </submittedName>
</protein>
<sequence length="136" mass="15214">MNRTKARLLALLGLVVIVTTYILTHLYSPPRSITRLDSNILQLIPAAGNKTQSDIRIVYAATGSYGSWNRLSFQGCPVSKCKLQSSGEFKYIEKADVVLFEYQPDIISSVLKLASTSIGCFYQRSQKLRITHGRSR</sequence>
<keyword evidence="2" id="KW-1185">Reference proteome</keyword>
<proteinExistence type="predicted"/>
<organism evidence="1 2">
    <name type="scientific">Bugula neritina</name>
    <name type="common">Brown bryozoan</name>
    <name type="synonym">Sertularia neritina</name>
    <dbReference type="NCBI Taxonomy" id="10212"/>
    <lineage>
        <taxon>Eukaryota</taxon>
        <taxon>Metazoa</taxon>
        <taxon>Spiralia</taxon>
        <taxon>Lophotrochozoa</taxon>
        <taxon>Bryozoa</taxon>
        <taxon>Gymnolaemata</taxon>
        <taxon>Cheilostomatida</taxon>
        <taxon>Flustrina</taxon>
        <taxon>Buguloidea</taxon>
        <taxon>Bugulidae</taxon>
        <taxon>Bugula</taxon>
    </lineage>
</organism>
<dbReference type="Proteomes" id="UP000593567">
    <property type="component" value="Unassembled WGS sequence"/>
</dbReference>
<evidence type="ECO:0000313" key="2">
    <source>
        <dbReference type="Proteomes" id="UP000593567"/>
    </source>
</evidence>
<comment type="caution">
    <text evidence="1">The sequence shown here is derived from an EMBL/GenBank/DDBJ whole genome shotgun (WGS) entry which is preliminary data.</text>
</comment>
<evidence type="ECO:0000313" key="1">
    <source>
        <dbReference type="EMBL" id="KAF6038431.1"/>
    </source>
</evidence>
<reference evidence="1" key="1">
    <citation type="submission" date="2020-06" db="EMBL/GenBank/DDBJ databases">
        <title>Draft genome of Bugula neritina, a colonial animal packing powerful symbionts and potential medicines.</title>
        <authorList>
            <person name="Rayko M."/>
        </authorList>
    </citation>
    <scope>NUCLEOTIDE SEQUENCE [LARGE SCALE GENOMIC DNA]</scope>
    <source>
        <strain evidence="1">Kwan_BN1</strain>
    </source>
</reference>